<reference evidence="7" key="1">
    <citation type="submission" date="2022-01" db="EMBL/GenBank/DDBJ databases">
        <authorList>
            <person name="King R."/>
        </authorList>
    </citation>
    <scope>NUCLEOTIDE SEQUENCE</scope>
</reference>
<keyword evidence="4" id="KW-0862">Zinc</keyword>
<organism evidence="7 8">
    <name type="scientific">Nezara viridula</name>
    <name type="common">Southern green stink bug</name>
    <name type="synonym">Cimex viridulus</name>
    <dbReference type="NCBI Taxonomy" id="85310"/>
    <lineage>
        <taxon>Eukaryota</taxon>
        <taxon>Metazoa</taxon>
        <taxon>Ecdysozoa</taxon>
        <taxon>Arthropoda</taxon>
        <taxon>Hexapoda</taxon>
        <taxon>Insecta</taxon>
        <taxon>Pterygota</taxon>
        <taxon>Neoptera</taxon>
        <taxon>Paraneoptera</taxon>
        <taxon>Hemiptera</taxon>
        <taxon>Heteroptera</taxon>
        <taxon>Panheteroptera</taxon>
        <taxon>Pentatomomorpha</taxon>
        <taxon>Pentatomoidea</taxon>
        <taxon>Pentatomidae</taxon>
        <taxon>Pentatominae</taxon>
        <taxon>Nezara</taxon>
    </lineage>
</organism>
<keyword evidence="5" id="KW-0040">ANK repeat</keyword>
<dbReference type="CDD" id="cd13250">
    <property type="entry name" value="PH_ACAP"/>
    <property type="match status" value="1"/>
</dbReference>
<dbReference type="PANTHER" id="PTHR23180">
    <property type="entry name" value="CENTAURIN/ARF"/>
    <property type="match status" value="1"/>
</dbReference>
<proteinExistence type="predicted"/>
<name>A0A9P0HLX7_NEZVI</name>
<dbReference type="CDD" id="cd07603">
    <property type="entry name" value="BAR_ACAPs"/>
    <property type="match status" value="1"/>
</dbReference>
<keyword evidence="3" id="KW-0863">Zinc-finger</keyword>
<dbReference type="PROSITE" id="PS50003">
    <property type="entry name" value="PH_DOMAIN"/>
    <property type="match status" value="1"/>
</dbReference>
<dbReference type="SUPFAM" id="SSF103657">
    <property type="entry name" value="BAR/IMD domain-like"/>
    <property type="match status" value="1"/>
</dbReference>
<dbReference type="InterPro" id="IPR001849">
    <property type="entry name" value="PH_domain"/>
</dbReference>
<feature type="domain" description="PH" evidence="6">
    <location>
        <begin position="254"/>
        <end position="350"/>
    </location>
</feature>
<dbReference type="Gene3D" id="1.10.220.150">
    <property type="entry name" value="Arf GTPase activating protein"/>
    <property type="match status" value="1"/>
</dbReference>
<dbReference type="FunFam" id="2.30.29.30:FF:000026">
    <property type="entry name" value="Arf-GAP with coiled-coil, ANK repeat and PH domain-containing protein 2"/>
    <property type="match status" value="1"/>
</dbReference>
<dbReference type="FunFam" id="1.20.1270.60:FF:000025">
    <property type="entry name" value="arf-GAP with coiled-coil, ANK repeat and PH domain-containing protein 2"/>
    <property type="match status" value="1"/>
</dbReference>
<protein>
    <recommendedName>
        <fullName evidence="6">PH domain-containing protein</fullName>
    </recommendedName>
</protein>
<evidence type="ECO:0000256" key="2">
    <source>
        <dbReference type="ARBA" id="ARBA00022737"/>
    </source>
</evidence>
<evidence type="ECO:0000256" key="3">
    <source>
        <dbReference type="ARBA" id="ARBA00022771"/>
    </source>
</evidence>
<keyword evidence="8" id="KW-1185">Reference proteome</keyword>
<dbReference type="InterPro" id="IPR038508">
    <property type="entry name" value="ArfGAP_dom_sf"/>
</dbReference>
<evidence type="ECO:0000256" key="4">
    <source>
        <dbReference type="ARBA" id="ARBA00022833"/>
    </source>
</evidence>
<evidence type="ECO:0000313" key="8">
    <source>
        <dbReference type="Proteomes" id="UP001152798"/>
    </source>
</evidence>
<dbReference type="SMART" id="SM00233">
    <property type="entry name" value="PH"/>
    <property type="match status" value="1"/>
</dbReference>
<dbReference type="PANTHER" id="PTHR23180:SF399">
    <property type="entry name" value="BLOWN FUSE, ISOFORM A-RELATED"/>
    <property type="match status" value="1"/>
</dbReference>
<dbReference type="InterPro" id="IPR011993">
    <property type="entry name" value="PH-like_dom_sf"/>
</dbReference>
<evidence type="ECO:0000313" key="7">
    <source>
        <dbReference type="EMBL" id="CAH1404403.1"/>
    </source>
</evidence>
<dbReference type="SUPFAM" id="SSF57863">
    <property type="entry name" value="ArfGap/RecO-like zinc finger"/>
    <property type="match status" value="1"/>
</dbReference>
<dbReference type="AlphaFoldDB" id="A0A9P0HLX7"/>
<dbReference type="InterPro" id="IPR045258">
    <property type="entry name" value="ACAP1/2/3-like"/>
</dbReference>
<dbReference type="Pfam" id="PF01412">
    <property type="entry name" value="ArfGap"/>
    <property type="match status" value="1"/>
</dbReference>
<dbReference type="InterPro" id="IPR001164">
    <property type="entry name" value="ArfGAP_dom"/>
</dbReference>
<keyword evidence="2" id="KW-0677">Repeat</keyword>
<dbReference type="Pfam" id="PF16746">
    <property type="entry name" value="BAR_3"/>
    <property type="match status" value="1"/>
</dbReference>
<gene>
    <name evidence="7" type="ORF">NEZAVI_LOCUS12819</name>
</gene>
<accession>A0A9P0HLX7</accession>
<dbReference type="InterPro" id="IPR027267">
    <property type="entry name" value="AH/BAR_dom_sf"/>
</dbReference>
<evidence type="ECO:0000259" key="6">
    <source>
        <dbReference type="PROSITE" id="PS50003"/>
    </source>
</evidence>
<dbReference type="Gene3D" id="1.20.1270.60">
    <property type="entry name" value="Arfaptin homology (AH) domain/BAR domain"/>
    <property type="match status" value="1"/>
</dbReference>
<dbReference type="GO" id="GO:0005737">
    <property type="term" value="C:cytoplasm"/>
    <property type="evidence" value="ECO:0007669"/>
    <property type="project" value="InterPro"/>
</dbReference>
<dbReference type="Pfam" id="PF00169">
    <property type="entry name" value="PH"/>
    <property type="match status" value="1"/>
</dbReference>
<dbReference type="Gene3D" id="2.30.29.30">
    <property type="entry name" value="Pleckstrin-homology domain (PH domain)/Phosphotyrosine-binding domain (PTB)"/>
    <property type="match status" value="1"/>
</dbReference>
<dbReference type="SUPFAM" id="SSF50729">
    <property type="entry name" value="PH domain-like"/>
    <property type="match status" value="1"/>
</dbReference>
<sequence length="423" mass="48538">MVASALFQECLQDSPKFRSQLAQEESQIEILEHKLEKVLKACGTMLDSGKTFTTHQTIFTNSLWELSSSFRDVPETASHLNKIIQGLQEMNKFQSILLDQASRTVLKNMTNFIKEDIKGVWESRQHFDKISGDLDIALSRHSQVPKTKPVEIEQTNGILQATVTCFRHTVLDHVYTVSMLQARKKQEVLGTLLSYMQACNTYFHQGYDLCEGMQSFLRSLDDEIVQMRTDTSKLEKTLGERHSLVTLSDKASNDTIVQGYLFKRTSNAFKTWHRRWFCIKNNQLVYRKRTGEEHYTVMEEDLKLCSVRPSADSERRFCFEVISPSRSHMLQADSEEMYNQWIVALQQGIGNALQLVIHNSDSDKKLSSVDKSNNNKRSKIWEQLTKIPGNEFCCDCKHAEPRWASINLGITLCIGVSVFTTVK</sequence>
<dbReference type="EMBL" id="OV725082">
    <property type="protein sequence ID" value="CAH1404403.1"/>
    <property type="molecule type" value="Genomic_DNA"/>
</dbReference>
<dbReference type="Proteomes" id="UP001152798">
    <property type="component" value="Chromosome 6"/>
</dbReference>
<dbReference type="InterPro" id="IPR037278">
    <property type="entry name" value="ARFGAP/RecO"/>
</dbReference>
<dbReference type="GO" id="GO:0008270">
    <property type="term" value="F:zinc ion binding"/>
    <property type="evidence" value="ECO:0007669"/>
    <property type="project" value="UniProtKB-KW"/>
</dbReference>
<evidence type="ECO:0000256" key="1">
    <source>
        <dbReference type="ARBA" id="ARBA00022723"/>
    </source>
</evidence>
<evidence type="ECO:0000256" key="5">
    <source>
        <dbReference type="ARBA" id="ARBA00023043"/>
    </source>
</evidence>
<keyword evidence="1" id="KW-0479">Metal-binding</keyword>
<dbReference type="GO" id="GO:0005096">
    <property type="term" value="F:GTPase activator activity"/>
    <property type="evidence" value="ECO:0007669"/>
    <property type="project" value="InterPro"/>
</dbReference>
<dbReference type="InterPro" id="IPR004148">
    <property type="entry name" value="BAR_dom"/>
</dbReference>